<evidence type="ECO:0000313" key="2">
    <source>
        <dbReference type="EMBL" id="EYB89607.1"/>
    </source>
</evidence>
<dbReference type="PANTHER" id="PTHR33444">
    <property type="entry name" value="SI:DKEY-19B23.12-RELATED"/>
    <property type="match status" value="1"/>
</dbReference>
<gene>
    <name evidence="2" type="primary">Acey_s0230.g2984</name>
    <name evidence="2" type="ORF">Y032_0230g2984</name>
</gene>
<accession>A0A016SGV0</accession>
<keyword evidence="1" id="KW-0812">Transmembrane</keyword>
<dbReference type="EMBL" id="JARK01001566">
    <property type="protein sequence ID" value="EYB89607.1"/>
    <property type="molecule type" value="Genomic_DNA"/>
</dbReference>
<sequence length="136" mass="15210">MSGEPSETDRRERKDDTERRVRSEDRNLVDLLATIRDADSGRERSILIKGIANELAKNIIVAVILTILVVVAIFEIFVGVMNWDDCPVQNLIPLWLLVSGSTSCLRYIVAIALAMKVRFHTESLSCLPAEFFSSSS</sequence>
<comment type="caution">
    <text evidence="2">The sequence shown here is derived from an EMBL/GenBank/DDBJ whole genome shotgun (WGS) entry which is preliminary data.</text>
</comment>
<name>A0A016SGV0_9BILA</name>
<dbReference type="PANTHER" id="PTHR33444:SF2">
    <property type="entry name" value="MARVEL DOMAIN-CONTAINING PROTEIN"/>
    <property type="match status" value="1"/>
</dbReference>
<feature type="transmembrane region" description="Helical" evidence="1">
    <location>
        <begin position="92"/>
        <end position="115"/>
    </location>
</feature>
<reference evidence="3" key="1">
    <citation type="journal article" date="2015" name="Nat. Genet.">
        <title>The genome and transcriptome of the zoonotic hookworm Ancylostoma ceylanicum identify infection-specific gene families.</title>
        <authorList>
            <person name="Schwarz E.M."/>
            <person name="Hu Y."/>
            <person name="Antoshechkin I."/>
            <person name="Miller M.M."/>
            <person name="Sternberg P.W."/>
            <person name="Aroian R.V."/>
        </authorList>
    </citation>
    <scope>NUCLEOTIDE SEQUENCE</scope>
    <source>
        <strain evidence="3">HY135</strain>
    </source>
</reference>
<dbReference type="OrthoDB" id="6157510at2759"/>
<protein>
    <submittedName>
        <fullName evidence="2">Uncharacterized protein</fullName>
    </submittedName>
</protein>
<dbReference type="InterPro" id="IPR040350">
    <property type="entry name" value="TMEM272"/>
</dbReference>
<dbReference type="Proteomes" id="UP000024635">
    <property type="component" value="Unassembled WGS sequence"/>
</dbReference>
<keyword evidence="3" id="KW-1185">Reference proteome</keyword>
<feature type="transmembrane region" description="Helical" evidence="1">
    <location>
        <begin position="59"/>
        <end position="80"/>
    </location>
</feature>
<evidence type="ECO:0000313" key="3">
    <source>
        <dbReference type="Proteomes" id="UP000024635"/>
    </source>
</evidence>
<evidence type="ECO:0000256" key="1">
    <source>
        <dbReference type="SAM" id="Phobius"/>
    </source>
</evidence>
<keyword evidence="1" id="KW-1133">Transmembrane helix</keyword>
<keyword evidence="1" id="KW-0472">Membrane</keyword>
<proteinExistence type="predicted"/>
<dbReference type="AlphaFoldDB" id="A0A016SGV0"/>
<organism evidence="2 3">
    <name type="scientific">Ancylostoma ceylanicum</name>
    <dbReference type="NCBI Taxonomy" id="53326"/>
    <lineage>
        <taxon>Eukaryota</taxon>
        <taxon>Metazoa</taxon>
        <taxon>Ecdysozoa</taxon>
        <taxon>Nematoda</taxon>
        <taxon>Chromadorea</taxon>
        <taxon>Rhabditida</taxon>
        <taxon>Rhabditina</taxon>
        <taxon>Rhabditomorpha</taxon>
        <taxon>Strongyloidea</taxon>
        <taxon>Ancylostomatidae</taxon>
        <taxon>Ancylostomatinae</taxon>
        <taxon>Ancylostoma</taxon>
    </lineage>
</organism>